<name>A5IKL1_THEP1</name>
<evidence type="ECO:0000313" key="2">
    <source>
        <dbReference type="EMBL" id="ABQ46734.1"/>
    </source>
</evidence>
<dbReference type="AlphaFoldDB" id="A5IKL1"/>
<gene>
    <name evidence="2" type="ordered locus">Tpet_0714</name>
</gene>
<reference evidence="2 3" key="2">
    <citation type="journal article" date="2009" name="Proc. Natl. Acad. Sci. U.S.A.">
        <title>On the chimeric nature, thermophilic origin, and phylogenetic placement of the Thermotogales.</title>
        <authorList>
            <person name="Zhaxybayeva O."/>
            <person name="Swithers K.S."/>
            <person name="Lapierre P."/>
            <person name="Fournier G.P."/>
            <person name="Bickhart D.M."/>
            <person name="DeBoy R.T."/>
            <person name="Nelson K.E."/>
            <person name="Nesbo C.L."/>
            <person name="Doolittle W.F."/>
            <person name="Gogarten J.P."/>
            <person name="Noll K.M."/>
        </authorList>
    </citation>
    <scope>NUCLEOTIDE SEQUENCE [LARGE SCALE GENOMIC DNA]</scope>
    <source>
        <strain evidence="3">ATCC BAA-488 / DSM 13995 / JCM 10881 / RKU-1</strain>
    </source>
</reference>
<dbReference type="Pfam" id="PF09413">
    <property type="entry name" value="DUF2007"/>
    <property type="match status" value="1"/>
</dbReference>
<feature type="domain" description="DUF2007" evidence="1">
    <location>
        <begin position="5"/>
        <end position="68"/>
    </location>
</feature>
<evidence type="ECO:0000313" key="3">
    <source>
        <dbReference type="Proteomes" id="UP000006558"/>
    </source>
</evidence>
<proteinExistence type="predicted"/>
<protein>
    <recommendedName>
        <fullName evidence="1">DUF2007 domain-containing protein</fullName>
    </recommendedName>
</protein>
<sequence>MRWETLIEGSELEVKMIEDILKENEIPYVVETCDDVTPRAIFGSSALMVIKVPEEFLEEAKRILEEMRE</sequence>
<evidence type="ECO:0000259" key="1">
    <source>
        <dbReference type="Pfam" id="PF09413"/>
    </source>
</evidence>
<dbReference type="HOGENOM" id="CLU_2669901_0_0_0"/>
<dbReference type="RefSeq" id="WP_008193898.1">
    <property type="nucleotide sequence ID" value="NC_009486.1"/>
</dbReference>
<reference evidence="3" key="1">
    <citation type="submission" date="2007-05" db="EMBL/GenBank/DDBJ databases">
        <title>Complete sequence of Thermotoga petrophila RKU-1.</title>
        <authorList>
            <consortium name="US DOE Joint Genome Institute"/>
            <person name="Copeland A."/>
            <person name="Lucas S."/>
            <person name="Lapidus A."/>
            <person name="Barry K."/>
            <person name="Glavina del Rio T."/>
            <person name="Dalin E."/>
            <person name="Tice H."/>
            <person name="Pitluck S."/>
            <person name="Sims D."/>
            <person name="Brettin T."/>
            <person name="Bruce D."/>
            <person name="Detter J.C."/>
            <person name="Han C."/>
            <person name="Tapia R."/>
            <person name="Schmutz J."/>
            <person name="Larimer F."/>
            <person name="Land M."/>
            <person name="Hauser L."/>
            <person name="Kyrpides N."/>
            <person name="Mikhailova N."/>
            <person name="Nelson K."/>
            <person name="Gogarten J.P."/>
            <person name="Noll K."/>
            <person name="Richardson P."/>
        </authorList>
    </citation>
    <scope>NUCLEOTIDE SEQUENCE [LARGE SCALE GENOMIC DNA]</scope>
    <source>
        <strain evidence="3">ATCC BAA-488 / DSM 13995 / JCM 10881 / RKU-1</strain>
    </source>
</reference>
<dbReference type="STRING" id="390874.Tpet_0714"/>
<organism evidence="2 3">
    <name type="scientific">Thermotoga petrophila (strain ATCC BAA-488 / DSM 13995 / JCM 10881 / RKU-1)</name>
    <dbReference type="NCBI Taxonomy" id="390874"/>
    <lineage>
        <taxon>Bacteria</taxon>
        <taxon>Thermotogati</taxon>
        <taxon>Thermotogota</taxon>
        <taxon>Thermotogae</taxon>
        <taxon>Thermotogales</taxon>
        <taxon>Thermotogaceae</taxon>
        <taxon>Thermotoga</taxon>
    </lineage>
</organism>
<dbReference type="InterPro" id="IPR018551">
    <property type="entry name" value="DUF2007"/>
</dbReference>
<dbReference type="Proteomes" id="UP000006558">
    <property type="component" value="Chromosome"/>
</dbReference>
<accession>A5IKL1</accession>
<dbReference type="KEGG" id="tpt:Tpet_0714"/>
<dbReference type="EMBL" id="CP000702">
    <property type="protein sequence ID" value="ABQ46734.1"/>
    <property type="molecule type" value="Genomic_DNA"/>
</dbReference>